<proteinExistence type="predicted"/>
<dbReference type="AlphaFoldDB" id="A0A0A8ZG39"/>
<reference evidence="1" key="2">
    <citation type="journal article" date="2015" name="Data Brief">
        <title>Shoot transcriptome of the giant reed, Arundo donax.</title>
        <authorList>
            <person name="Barrero R.A."/>
            <person name="Guerrero F.D."/>
            <person name="Moolhuijzen P."/>
            <person name="Goolsby J.A."/>
            <person name="Tidwell J."/>
            <person name="Bellgard S.E."/>
            <person name="Bellgard M.I."/>
        </authorList>
    </citation>
    <scope>NUCLEOTIDE SEQUENCE</scope>
    <source>
        <tissue evidence="1">Shoot tissue taken approximately 20 cm above the soil surface</tissue>
    </source>
</reference>
<protein>
    <submittedName>
        <fullName evidence="1">Uncharacterized protein</fullName>
    </submittedName>
</protein>
<dbReference type="EMBL" id="GBRH01262200">
    <property type="protein sequence ID" value="JAD35695.1"/>
    <property type="molecule type" value="Transcribed_RNA"/>
</dbReference>
<sequence length="56" mass="6259">MYKSLELIYVLRNSAAMCFSTLRDLSTILSTYTSSFSIVLVAHNLILQEVPADCSE</sequence>
<reference evidence="1" key="1">
    <citation type="submission" date="2014-09" db="EMBL/GenBank/DDBJ databases">
        <authorList>
            <person name="Magalhaes I.L.F."/>
            <person name="Oliveira U."/>
            <person name="Santos F.R."/>
            <person name="Vidigal T.H.D.A."/>
            <person name="Brescovit A.D."/>
            <person name="Santos A.J."/>
        </authorList>
    </citation>
    <scope>NUCLEOTIDE SEQUENCE</scope>
    <source>
        <tissue evidence="1">Shoot tissue taken approximately 20 cm above the soil surface</tissue>
    </source>
</reference>
<accession>A0A0A8ZG39</accession>
<organism evidence="1">
    <name type="scientific">Arundo donax</name>
    <name type="common">Giant reed</name>
    <name type="synonym">Donax arundinaceus</name>
    <dbReference type="NCBI Taxonomy" id="35708"/>
    <lineage>
        <taxon>Eukaryota</taxon>
        <taxon>Viridiplantae</taxon>
        <taxon>Streptophyta</taxon>
        <taxon>Embryophyta</taxon>
        <taxon>Tracheophyta</taxon>
        <taxon>Spermatophyta</taxon>
        <taxon>Magnoliopsida</taxon>
        <taxon>Liliopsida</taxon>
        <taxon>Poales</taxon>
        <taxon>Poaceae</taxon>
        <taxon>PACMAD clade</taxon>
        <taxon>Arundinoideae</taxon>
        <taxon>Arundineae</taxon>
        <taxon>Arundo</taxon>
    </lineage>
</organism>
<name>A0A0A8ZG39_ARUDO</name>
<evidence type="ECO:0000313" key="1">
    <source>
        <dbReference type="EMBL" id="JAD35695.1"/>
    </source>
</evidence>